<dbReference type="Pfam" id="PF03466">
    <property type="entry name" value="LysR_substrate"/>
    <property type="match status" value="1"/>
</dbReference>
<keyword evidence="4" id="KW-0804">Transcription</keyword>
<dbReference type="PANTHER" id="PTHR30537:SF74">
    <property type="entry name" value="HTH-TYPE TRANSCRIPTIONAL REGULATOR TRPI"/>
    <property type="match status" value="1"/>
</dbReference>
<evidence type="ECO:0000256" key="1">
    <source>
        <dbReference type="ARBA" id="ARBA00009437"/>
    </source>
</evidence>
<dbReference type="EMBL" id="JBHSMT010000008">
    <property type="protein sequence ID" value="MFC5473366.1"/>
    <property type="molecule type" value="Genomic_DNA"/>
</dbReference>
<dbReference type="PANTHER" id="PTHR30537">
    <property type="entry name" value="HTH-TYPE TRANSCRIPTIONAL REGULATOR"/>
    <property type="match status" value="1"/>
</dbReference>
<keyword evidence="7" id="KW-1185">Reference proteome</keyword>
<proteinExistence type="inferred from homology"/>
<dbReference type="SUPFAM" id="SSF46785">
    <property type="entry name" value="Winged helix' DNA-binding domain"/>
    <property type="match status" value="1"/>
</dbReference>
<dbReference type="InterPro" id="IPR058163">
    <property type="entry name" value="LysR-type_TF_proteobact-type"/>
</dbReference>
<dbReference type="InterPro" id="IPR005119">
    <property type="entry name" value="LysR_subst-bd"/>
</dbReference>
<keyword evidence="2" id="KW-0805">Transcription regulation</keyword>
<name>A0ABW0M713_9BURK</name>
<dbReference type="InterPro" id="IPR036390">
    <property type="entry name" value="WH_DNA-bd_sf"/>
</dbReference>
<dbReference type="InterPro" id="IPR000847">
    <property type="entry name" value="LysR_HTH_N"/>
</dbReference>
<comment type="caution">
    <text evidence="6">The sequence shown here is derived from an EMBL/GenBank/DDBJ whole genome shotgun (WGS) entry which is preliminary data.</text>
</comment>
<evidence type="ECO:0000256" key="3">
    <source>
        <dbReference type="ARBA" id="ARBA00023125"/>
    </source>
</evidence>
<dbReference type="Proteomes" id="UP001596045">
    <property type="component" value="Unassembled WGS sequence"/>
</dbReference>
<dbReference type="PROSITE" id="PS50931">
    <property type="entry name" value="HTH_LYSR"/>
    <property type="match status" value="1"/>
</dbReference>
<protein>
    <submittedName>
        <fullName evidence="6">LysR substrate-binding domain-containing protein</fullName>
    </submittedName>
</protein>
<keyword evidence="3" id="KW-0238">DNA-binding</keyword>
<dbReference type="SUPFAM" id="SSF53850">
    <property type="entry name" value="Periplasmic binding protein-like II"/>
    <property type="match status" value="1"/>
</dbReference>
<comment type="similarity">
    <text evidence="1">Belongs to the LysR transcriptional regulatory family.</text>
</comment>
<gene>
    <name evidence="6" type="ORF">ACFPM8_05290</name>
</gene>
<evidence type="ECO:0000259" key="5">
    <source>
        <dbReference type="PROSITE" id="PS50931"/>
    </source>
</evidence>
<dbReference type="InterPro" id="IPR036388">
    <property type="entry name" value="WH-like_DNA-bd_sf"/>
</dbReference>
<evidence type="ECO:0000313" key="7">
    <source>
        <dbReference type="Proteomes" id="UP001596045"/>
    </source>
</evidence>
<sequence length="299" mass="32688">MSQRLPPLLALRAFEATARHMSVKHAAAELSVTATAVSHQLRQLEEALQAKLFERLPRRLVLTAQGHILYPALREGFDAFEQGVARIRAGQLRQVVTLSVTLVLAARWLVPHVASFRAACPGLDLRIHASDEAVDLAAREADLAIRYGAGKWPGLAAEHLMQENFAPVCSPALKLKDAADLPRHPLIHFAWQKSFRNPATWQRWAKQAQLPALEKLDAAAGLFFSDGSHAIQATLAGQGVAMMGLALIDAELRSGALVQPFGPVLDAGSYYVVCDEARQHEPQLQLVRQWLHGLRAVAA</sequence>
<dbReference type="CDD" id="cd08432">
    <property type="entry name" value="PBP2_GcdR_TrpI_HvrB_AmpR_like"/>
    <property type="match status" value="1"/>
</dbReference>
<dbReference type="RefSeq" id="WP_378995690.1">
    <property type="nucleotide sequence ID" value="NZ_JBHSMT010000008.1"/>
</dbReference>
<feature type="domain" description="HTH lysR-type" evidence="5">
    <location>
        <begin position="6"/>
        <end position="63"/>
    </location>
</feature>
<accession>A0ABW0M713</accession>
<dbReference type="Pfam" id="PF00126">
    <property type="entry name" value="HTH_1"/>
    <property type="match status" value="1"/>
</dbReference>
<organism evidence="6 7">
    <name type="scientific">Paraherbaspirillum soli</name>
    <dbReference type="NCBI Taxonomy" id="631222"/>
    <lineage>
        <taxon>Bacteria</taxon>
        <taxon>Pseudomonadati</taxon>
        <taxon>Pseudomonadota</taxon>
        <taxon>Betaproteobacteria</taxon>
        <taxon>Burkholderiales</taxon>
        <taxon>Oxalobacteraceae</taxon>
        <taxon>Paraherbaspirillum</taxon>
    </lineage>
</organism>
<evidence type="ECO:0000256" key="4">
    <source>
        <dbReference type="ARBA" id="ARBA00023163"/>
    </source>
</evidence>
<dbReference type="Gene3D" id="3.40.190.10">
    <property type="entry name" value="Periplasmic binding protein-like II"/>
    <property type="match status" value="2"/>
</dbReference>
<evidence type="ECO:0000256" key="2">
    <source>
        <dbReference type="ARBA" id="ARBA00023015"/>
    </source>
</evidence>
<reference evidence="7" key="1">
    <citation type="journal article" date="2019" name="Int. J. Syst. Evol. Microbiol.">
        <title>The Global Catalogue of Microorganisms (GCM) 10K type strain sequencing project: providing services to taxonomists for standard genome sequencing and annotation.</title>
        <authorList>
            <consortium name="The Broad Institute Genomics Platform"/>
            <consortium name="The Broad Institute Genome Sequencing Center for Infectious Disease"/>
            <person name="Wu L."/>
            <person name="Ma J."/>
        </authorList>
    </citation>
    <scope>NUCLEOTIDE SEQUENCE [LARGE SCALE GENOMIC DNA]</scope>
    <source>
        <strain evidence="7">JCM 17066</strain>
    </source>
</reference>
<dbReference type="Gene3D" id="1.10.10.10">
    <property type="entry name" value="Winged helix-like DNA-binding domain superfamily/Winged helix DNA-binding domain"/>
    <property type="match status" value="1"/>
</dbReference>
<evidence type="ECO:0000313" key="6">
    <source>
        <dbReference type="EMBL" id="MFC5473366.1"/>
    </source>
</evidence>